<name>A0ABR3IW55_9AGAR</name>
<dbReference type="SUPFAM" id="SSF144232">
    <property type="entry name" value="HIT/MYND zinc finger-like"/>
    <property type="match status" value="1"/>
</dbReference>
<sequence>MNRQEEAVIAALGPDIKEAVKAAETGSLEALYVIDRFFDEETAPRLLQLLPAVYTHLSPPTISKARGLKEPDHPASESSHFNVSGGSVAALPVAIDSEEILRAMIALGCIGKLVNKTTGSTTPLTMKHVTRRILSEQDRIFHWLLIIQHLYLCDHPHDTQTLLDDVLKIVDALLQVASNALEADLSIDSAHNLKDFCIDAWYKIFRLETIPEERRDIYETVSRAMAAIWPGGSPPPLVWTVAGSKSLAADAAMGYIRLHMQARFPIRPCAEASDRFSKVSTAMEQAIGIFLDDDVATAVDPFPYVPIVMAVLRNFTARRRAIANLSTQYQCNHKPKYGEIRSNTEHCLRGLNEVRIIQRAWYLLTKFVEISSGTEVLIAAIENGLLASFMASRYDPSDYPAVLRDSDFESDTPWHIGFFTDTLPTLITFPDVLKAFGKSIQKVIFTKNTNLFPDNDECLRPAFNCFALNILMRSTKRGHLNSKVSESCGFTLQCGMQPAHGFAQRRCGGCQVVRYCSTTCQRNDWPRHREQCYLLQCSKSSSYDFGLEGLILLAAVEQEQAKSLNDKSLTPLHQAQRHSPFASNAFPVLELDLETPEASWRIRRYDEVAIHPDLQRRCWQRAASLLNANGHITLLRLRWGEISCAILSPLTSLGRLNPERWTIPPYVKVKGGNV</sequence>
<evidence type="ECO:0000256" key="3">
    <source>
        <dbReference type="ARBA" id="ARBA00022833"/>
    </source>
</evidence>
<proteinExistence type="predicted"/>
<reference evidence="7" key="1">
    <citation type="submission" date="2024-06" db="EMBL/GenBank/DDBJ databases">
        <title>Multi-omics analyses provide insights into the biosynthesis of the anticancer antibiotic pleurotin in Hohenbuehelia grisea.</title>
        <authorList>
            <person name="Weaver J.A."/>
            <person name="Alberti F."/>
        </authorList>
    </citation>
    <scope>NUCLEOTIDE SEQUENCE [LARGE SCALE GENOMIC DNA]</scope>
    <source>
        <strain evidence="7">T-177</strain>
    </source>
</reference>
<accession>A0ABR3IW55</accession>
<feature type="domain" description="MYND-type" evidence="5">
    <location>
        <begin position="491"/>
        <end position="532"/>
    </location>
</feature>
<dbReference type="PROSITE" id="PS50865">
    <property type="entry name" value="ZF_MYND_2"/>
    <property type="match status" value="1"/>
</dbReference>
<dbReference type="Gene3D" id="6.10.140.2220">
    <property type="match status" value="1"/>
</dbReference>
<dbReference type="Proteomes" id="UP001556367">
    <property type="component" value="Unassembled WGS sequence"/>
</dbReference>
<comment type="caution">
    <text evidence="6">The sequence shown here is derived from an EMBL/GenBank/DDBJ whole genome shotgun (WGS) entry which is preliminary data.</text>
</comment>
<evidence type="ECO:0000313" key="6">
    <source>
        <dbReference type="EMBL" id="KAL0947473.1"/>
    </source>
</evidence>
<evidence type="ECO:0000256" key="1">
    <source>
        <dbReference type="ARBA" id="ARBA00022723"/>
    </source>
</evidence>
<protein>
    <recommendedName>
        <fullName evidence="5">MYND-type domain-containing protein</fullName>
    </recommendedName>
</protein>
<dbReference type="InterPro" id="IPR002893">
    <property type="entry name" value="Znf_MYND"/>
</dbReference>
<dbReference type="EMBL" id="JASNQZ010000015">
    <property type="protein sequence ID" value="KAL0947473.1"/>
    <property type="molecule type" value="Genomic_DNA"/>
</dbReference>
<keyword evidence="1" id="KW-0479">Metal-binding</keyword>
<evidence type="ECO:0000313" key="7">
    <source>
        <dbReference type="Proteomes" id="UP001556367"/>
    </source>
</evidence>
<keyword evidence="3" id="KW-0862">Zinc</keyword>
<evidence type="ECO:0000256" key="4">
    <source>
        <dbReference type="PROSITE-ProRule" id="PRU00134"/>
    </source>
</evidence>
<dbReference type="Pfam" id="PF01753">
    <property type="entry name" value="zf-MYND"/>
    <property type="match status" value="1"/>
</dbReference>
<keyword evidence="7" id="KW-1185">Reference proteome</keyword>
<evidence type="ECO:0000259" key="5">
    <source>
        <dbReference type="PROSITE" id="PS50865"/>
    </source>
</evidence>
<keyword evidence="2 4" id="KW-0863">Zinc-finger</keyword>
<gene>
    <name evidence="6" type="ORF">HGRIS_013578</name>
</gene>
<organism evidence="6 7">
    <name type="scientific">Hohenbuehelia grisea</name>
    <dbReference type="NCBI Taxonomy" id="104357"/>
    <lineage>
        <taxon>Eukaryota</taxon>
        <taxon>Fungi</taxon>
        <taxon>Dikarya</taxon>
        <taxon>Basidiomycota</taxon>
        <taxon>Agaricomycotina</taxon>
        <taxon>Agaricomycetes</taxon>
        <taxon>Agaricomycetidae</taxon>
        <taxon>Agaricales</taxon>
        <taxon>Pleurotineae</taxon>
        <taxon>Pleurotaceae</taxon>
        <taxon>Hohenbuehelia</taxon>
    </lineage>
</organism>
<evidence type="ECO:0000256" key="2">
    <source>
        <dbReference type="ARBA" id="ARBA00022771"/>
    </source>
</evidence>